<dbReference type="Proteomes" id="UP000269998">
    <property type="component" value="Chromosome"/>
</dbReference>
<organism evidence="1 2">
    <name type="scientific">Mycobacterium basiliense</name>
    <dbReference type="NCBI Taxonomy" id="2094119"/>
    <lineage>
        <taxon>Bacteria</taxon>
        <taxon>Bacillati</taxon>
        <taxon>Actinomycetota</taxon>
        <taxon>Actinomycetes</taxon>
        <taxon>Mycobacteriales</taxon>
        <taxon>Mycobacteriaceae</taxon>
        <taxon>Mycobacterium</taxon>
    </lineage>
</organism>
<dbReference type="KEGG" id="mbai:MB901379_03697"/>
<keyword evidence="2" id="KW-1185">Reference proteome</keyword>
<dbReference type="RefSeq" id="WP_415823631.1">
    <property type="nucleotide sequence ID" value="NZ_CBCSKE010000039.1"/>
</dbReference>
<proteinExistence type="predicted"/>
<gene>
    <name evidence="1" type="ORF">MB901379_03697</name>
</gene>
<dbReference type="EMBL" id="LR130759">
    <property type="protein sequence ID" value="VDM90104.1"/>
    <property type="molecule type" value="Genomic_DNA"/>
</dbReference>
<evidence type="ECO:0000313" key="2">
    <source>
        <dbReference type="Proteomes" id="UP000269998"/>
    </source>
</evidence>
<reference evidence="2" key="1">
    <citation type="submission" date="2018-02" db="EMBL/GenBank/DDBJ databases">
        <authorList>
            <person name="Seth-Smith MB H."/>
            <person name="Seth-Smith H."/>
        </authorList>
    </citation>
    <scope>NUCLEOTIDE SEQUENCE [LARGE SCALE GENOMIC DNA]</scope>
</reference>
<name>A0A3S4FPW3_9MYCO</name>
<protein>
    <submittedName>
        <fullName evidence="1">Uncharacterized protein</fullName>
    </submittedName>
</protein>
<accession>A0A3S4FPW3</accession>
<evidence type="ECO:0000313" key="1">
    <source>
        <dbReference type="EMBL" id="VDM90104.1"/>
    </source>
</evidence>
<sequence>MFVEPKTLSSQGIHTDLGTAADPLTEFGFHDYCAFESAIPANVGCAGQDGVTFLSSTRHNHLSKYRAW</sequence>
<dbReference type="AlphaFoldDB" id="A0A3S4FPW3"/>